<dbReference type="PANTHER" id="PTHR23279:SF46">
    <property type="entry name" value="DEFECTIVE PROBOSCIS EXTENSION RESPONSE 10, ISOFORM A-RELATED"/>
    <property type="match status" value="1"/>
</dbReference>
<dbReference type="PANTHER" id="PTHR23279">
    <property type="entry name" value="DEFECTIVE PROBOSCIS EXTENSION RESPONSE DPR -RELATED"/>
    <property type="match status" value="1"/>
</dbReference>
<dbReference type="GO" id="GO:0032589">
    <property type="term" value="C:neuron projection membrane"/>
    <property type="evidence" value="ECO:0007669"/>
    <property type="project" value="TreeGrafter"/>
</dbReference>
<evidence type="ECO:0000313" key="4">
    <source>
        <dbReference type="EMBL" id="CAG6635995.1"/>
    </source>
</evidence>
<dbReference type="GO" id="GO:0050808">
    <property type="term" value="P:synapse organization"/>
    <property type="evidence" value="ECO:0007669"/>
    <property type="project" value="TreeGrafter"/>
</dbReference>
<dbReference type="InterPro" id="IPR003599">
    <property type="entry name" value="Ig_sub"/>
</dbReference>
<feature type="domain" description="Ig-like" evidence="3">
    <location>
        <begin position="179"/>
        <end position="280"/>
    </location>
</feature>
<accession>A0A8D8QPR3</accession>
<dbReference type="Gene3D" id="2.60.40.10">
    <property type="entry name" value="Immunoglobulins"/>
    <property type="match status" value="2"/>
</dbReference>
<evidence type="ECO:0000256" key="2">
    <source>
        <dbReference type="SAM" id="SignalP"/>
    </source>
</evidence>
<dbReference type="InterPro" id="IPR007110">
    <property type="entry name" value="Ig-like_dom"/>
</dbReference>
<keyword evidence="2" id="KW-0732">Signal</keyword>
<dbReference type="InterPro" id="IPR013106">
    <property type="entry name" value="Ig_V-set"/>
</dbReference>
<dbReference type="SMART" id="SM00408">
    <property type="entry name" value="IGc2"/>
    <property type="match status" value="2"/>
</dbReference>
<protein>
    <submittedName>
        <fullName evidence="4">Cell adhesion molecule 2</fullName>
    </submittedName>
</protein>
<evidence type="ECO:0000256" key="1">
    <source>
        <dbReference type="SAM" id="Phobius"/>
    </source>
</evidence>
<sequence>MIHFLVNLALSLSMVSVMRGGHFRPPGGRARHASFNQGITMVLTLMVCSATVLNALEICTDEEARRRNVNTPYFEDFLPNLVIGQEGGHVSLPCVVCQTNQKSVVWIRKSDVHIVHLLQVNRNTFYADKRFHINPLDSPDEFSLEIQNLQPRDSGLYECQVPMEPKKLSRVIDLKVIVPNATIIPGPKMIVKAGSQINMTCYMTLSKVTPDLIFWFHNGTRVMDNNKTNILTITQERGNYTMKSTLTIQNAREDHTGNYTCINSMLNATSTYVHVIRDVTSHFSKNDVTSTHPTPLHLIVSMIVTIVIGLIFCPALVVPSLATIILLWLSILNSE</sequence>
<feature type="signal peptide" evidence="2">
    <location>
        <begin position="1"/>
        <end position="20"/>
    </location>
</feature>
<dbReference type="Pfam" id="PF13927">
    <property type="entry name" value="Ig_3"/>
    <property type="match status" value="1"/>
</dbReference>
<proteinExistence type="predicted"/>
<dbReference type="SMART" id="SM00406">
    <property type="entry name" value="IGv"/>
    <property type="match status" value="1"/>
</dbReference>
<name>A0A8D8QPR3_9HEMI</name>
<dbReference type="InterPro" id="IPR013783">
    <property type="entry name" value="Ig-like_fold"/>
</dbReference>
<feature type="chain" id="PRO_5034383921" evidence="2">
    <location>
        <begin position="21"/>
        <end position="335"/>
    </location>
</feature>
<dbReference type="InterPro" id="IPR003598">
    <property type="entry name" value="Ig_sub2"/>
</dbReference>
<keyword evidence="1" id="KW-0472">Membrane</keyword>
<keyword evidence="1" id="KW-0812">Transmembrane</keyword>
<evidence type="ECO:0000259" key="3">
    <source>
        <dbReference type="PROSITE" id="PS50835"/>
    </source>
</evidence>
<dbReference type="AlphaFoldDB" id="A0A8D8QPR3"/>
<dbReference type="EMBL" id="HBUF01092229">
    <property type="protein sequence ID" value="CAG6635995.1"/>
    <property type="molecule type" value="Transcribed_RNA"/>
</dbReference>
<dbReference type="SUPFAM" id="SSF48726">
    <property type="entry name" value="Immunoglobulin"/>
    <property type="match status" value="2"/>
</dbReference>
<reference evidence="4" key="1">
    <citation type="submission" date="2021-05" db="EMBL/GenBank/DDBJ databases">
        <authorList>
            <person name="Alioto T."/>
            <person name="Alioto T."/>
            <person name="Gomez Garrido J."/>
        </authorList>
    </citation>
    <scope>NUCLEOTIDE SEQUENCE</scope>
</reference>
<dbReference type="InterPro" id="IPR037448">
    <property type="entry name" value="Zig-8"/>
</dbReference>
<feature type="domain" description="Ig-like" evidence="3">
    <location>
        <begin position="72"/>
        <end position="169"/>
    </location>
</feature>
<organism evidence="4">
    <name type="scientific">Cacopsylla melanoneura</name>
    <dbReference type="NCBI Taxonomy" id="428564"/>
    <lineage>
        <taxon>Eukaryota</taxon>
        <taxon>Metazoa</taxon>
        <taxon>Ecdysozoa</taxon>
        <taxon>Arthropoda</taxon>
        <taxon>Hexapoda</taxon>
        <taxon>Insecta</taxon>
        <taxon>Pterygota</taxon>
        <taxon>Neoptera</taxon>
        <taxon>Paraneoptera</taxon>
        <taxon>Hemiptera</taxon>
        <taxon>Sternorrhyncha</taxon>
        <taxon>Psylloidea</taxon>
        <taxon>Psyllidae</taxon>
        <taxon>Psyllinae</taxon>
        <taxon>Cacopsylla</taxon>
    </lineage>
</organism>
<dbReference type="InterPro" id="IPR036179">
    <property type="entry name" value="Ig-like_dom_sf"/>
</dbReference>
<dbReference type="Pfam" id="PF07686">
    <property type="entry name" value="V-set"/>
    <property type="match status" value="1"/>
</dbReference>
<keyword evidence="1" id="KW-1133">Transmembrane helix</keyword>
<feature type="transmembrane region" description="Helical" evidence="1">
    <location>
        <begin position="298"/>
        <end position="331"/>
    </location>
</feature>
<dbReference type="SMART" id="SM00409">
    <property type="entry name" value="IG"/>
    <property type="match status" value="2"/>
</dbReference>
<dbReference type="PROSITE" id="PS50835">
    <property type="entry name" value="IG_LIKE"/>
    <property type="match status" value="2"/>
</dbReference>